<dbReference type="Proteomes" id="UP000280935">
    <property type="component" value="Unassembled WGS sequence"/>
</dbReference>
<reference evidence="1 2" key="1">
    <citation type="submission" date="2018-11" db="EMBL/GenBank/DDBJ databases">
        <title>Genomes From Bacteria Associated with the Canine Oral Cavity: a Test Case for Automated Genome-Based Taxonomic Assignment.</title>
        <authorList>
            <person name="Coil D.A."/>
            <person name="Jospin G."/>
            <person name="Darling A.E."/>
            <person name="Wallis C."/>
            <person name="Davis I.J."/>
            <person name="Harris S."/>
            <person name="Eisen J.A."/>
            <person name="Holcombe L.J."/>
            <person name="O'Flynn C."/>
        </authorList>
    </citation>
    <scope>NUCLEOTIDE SEQUENCE [LARGE SCALE GENOMIC DNA]</scope>
    <source>
        <strain evidence="1 2">OH2822_COT-296</strain>
    </source>
</reference>
<dbReference type="OrthoDB" id="9830004at2"/>
<protein>
    <submittedName>
        <fullName evidence="1">Uncharacterized protein</fullName>
    </submittedName>
</protein>
<proteinExistence type="predicted"/>
<name>A0A3P1WQ05_9ACTN</name>
<organism evidence="1 2">
    <name type="scientific">Arachnia propionica</name>
    <dbReference type="NCBI Taxonomy" id="1750"/>
    <lineage>
        <taxon>Bacteria</taxon>
        <taxon>Bacillati</taxon>
        <taxon>Actinomycetota</taxon>
        <taxon>Actinomycetes</taxon>
        <taxon>Propionibacteriales</taxon>
        <taxon>Propionibacteriaceae</taxon>
        <taxon>Arachnia</taxon>
    </lineage>
</organism>
<dbReference type="RefSeq" id="WP_125228682.1">
    <property type="nucleotide sequence ID" value="NZ_RQYT01000033.1"/>
</dbReference>
<gene>
    <name evidence="1" type="ORF">EII35_11865</name>
</gene>
<accession>A0A3P1WQ05</accession>
<evidence type="ECO:0000313" key="2">
    <source>
        <dbReference type="Proteomes" id="UP000280935"/>
    </source>
</evidence>
<comment type="caution">
    <text evidence="1">The sequence shown here is derived from an EMBL/GenBank/DDBJ whole genome shotgun (WGS) entry which is preliminary data.</text>
</comment>
<evidence type="ECO:0000313" key="1">
    <source>
        <dbReference type="EMBL" id="RRD48674.1"/>
    </source>
</evidence>
<dbReference type="EMBL" id="RQYT01000033">
    <property type="protein sequence ID" value="RRD48674.1"/>
    <property type="molecule type" value="Genomic_DNA"/>
</dbReference>
<dbReference type="AlphaFoldDB" id="A0A3P1WQ05"/>
<sequence length="302" mass="33548">MPNRDTEWEKLRSVGDSTTLPALIHQMLDDSEEAAYRASQEIERNVCPGRELYEAAEAVTLTLASLIRSGVCSVAALDLLVEIAYGEPSSVEQIEGNDGLALRCAALIKNVLPTVYELARLSDDERFRQGAVDLATRLETSEEARRNLLSEFRRDDHGVLLDRALDDLEKHLSSQTLVPDPLLGNSVSVAELLQGGSEWKFWRAFGVDLGGRTDRVGLSMQFRRGVEETAIRIVCEKVNKVRIQGLLILGDGHLRMCGEPGQYRIEIEQGDFQLEVQCAAVVVVDPWELATVKECWTGESHD</sequence>